<reference evidence="1 2" key="1">
    <citation type="submission" date="2015-01" db="EMBL/GenBank/DDBJ databases">
        <title>Evolution of Trichinella species and genotypes.</title>
        <authorList>
            <person name="Korhonen P.K."/>
            <person name="Edoardo P."/>
            <person name="Giuseppe L.R."/>
            <person name="Gasser R.B."/>
        </authorList>
    </citation>
    <scope>NUCLEOTIDE SEQUENCE [LARGE SCALE GENOMIC DNA]</scope>
    <source>
        <strain evidence="1">ISS417</strain>
    </source>
</reference>
<gene>
    <name evidence="1" type="ORF">T05_14249</name>
</gene>
<evidence type="ECO:0000313" key="2">
    <source>
        <dbReference type="Proteomes" id="UP000055048"/>
    </source>
</evidence>
<sequence>MSWIYVSVNEPVTGTLSKLNIYVYRRSVDFLVVEVDSVTKQAAKQAKLLILSRLI</sequence>
<protein>
    <submittedName>
        <fullName evidence="1">Uncharacterized protein</fullName>
    </submittedName>
</protein>
<dbReference type="OrthoDB" id="10286938at2759"/>
<evidence type="ECO:0000313" key="1">
    <source>
        <dbReference type="EMBL" id="KRX49057.1"/>
    </source>
</evidence>
<accession>A0A0V0UD65</accession>
<proteinExistence type="predicted"/>
<dbReference type="EMBL" id="JYDJ01000021">
    <property type="protein sequence ID" value="KRX49057.1"/>
    <property type="molecule type" value="Genomic_DNA"/>
</dbReference>
<comment type="caution">
    <text evidence="1">The sequence shown here is derived from an EMBL/GenBank/DDBJ whole genome shotgun (WGS) entry which is preliminary data.</text>
</comment>
<dbReference type="Proteomes" id="UP000055048">
    <property type="component" value="Unassembled WGS sequence"/>
</dbReference>
<organism evidence="1 2">
    <name type="scientific">Trichinella murrelli</name>
    <dbReference type="NCBI Taxonomy" id="144512"/>
    <lineage>
        <taxon>Eukaryota</taxon>
        <taxon>Metazoa</taxon>
        <taxon>Ecdysozoa</taxon>
        <taxon>Nematoda</taxon>
        <taxon>Enoplea</taxon>
        <taxon>Dorylaimia</taxon>
        <taxon>Trichinellida</taxon>
        <taxon>Trichinellidae</taxon>
        <taxon>Trichinella</taxon>
    </lineage>
</organism>
<keyword evidence="2" id="KW-1185">Reference proteome</keyword>
<name>A0A0V0UD65_9BILA</name>
<dbReference type="AlphaFoldDB" id="A0A0V0UD65"/>